<keyword evidence="2" id="KW-1185">Reference proteome</keyword>
<reference evidence="1" key="1">
    <citation type="submission" date="2020-05" db="EMBL/GenBank/DDBJ databases">
        <title>Large-scale comparative analyses of tick genomes elucidate their genetic diversity and vector capacities.</title>
        <authorList>
            <person name="Jia N."/>
            <person name="Wang J."/>
            <person name="Shi W."/>
            <person name="Du L."/>
            <person name="Sun Y."/>
            <person name="Zhan W."/>
            <person name="Jiang J."/>
            <person name="Wang Q."/>
            <person name="Zhang B."/>
            <person name="Ji P."/>
            <person name="Sakyi L.B."/>
            <person name="Cui X."/>
            <person name="Yuan T."/>
            <person name="Jiang B."/>
            <person name="Yang W."/>
            <person name="Lam T.T.-Y."/>
            <person name="Chang Q."/>
            <person name="Ding S."/>
            <person name="Wang X."/>
            <person name="Zhu J."/>
            <person name="Ruan X."/>
            <person name="Zhao L."/>
            <person name="Wei J."/>
            <person name="Que T."/>
            <person name="Du C."/>
            <person name="Cheng J."/>
            <person name="Dai P."/>
            <person name="Han X."/>
            <person name="Huang E."/>
            <person name="Gao Y."/>
            <person name="Liu J."/>
            <person name="Shao H."/>
            <person name="Ye R."/>
            <person name="Li L."/>
            <person name="Wei W."/>
            <person name="Wang X."/>
            <person name="Wang C."/>
            <person name="Yang T."/>
            <person name="Huo Q."/>
            <person name="Li W."/>
            <person name="Guo W."/>
            <person name="Chen H."/>
            <person name="Zhou L."/>
            <person name="Ni X."/>
            <person name="Tian J."/>
            <person name="Zhou Y."/>
            <person name="Sheng Y."/>
            <person name="Liu T."/>
            <person name="Pan Y."/>
            <person name="Xia L."/>
            <person name="Li J."/>
            <person name="Zhao F."/>
            <person name="Cao W."/>
        </authorList>
    </citation>
    <scope>NUCLEOTIDE SEQUENCE</scope>
    <source>
        <strain evidence="1">Hyas-2018</strain>
    </source>
</reference>
<name>A0ACB7RMC5_HYAAI</name>
<proteinExistence type="predicted"/>
<gene>
    <name evidence="1" type="ORF">HPB50_006925</name>
</gene>
<dbReference type="EMBL" id="CM023488">
    <property type="protein sequence ID" value="KAH6923788.1"/>
    <property type="molecule type" value="Genomic_DNA"/>
</dbReference>
<dbReference type="Proteomes" id="UP000821845">
    <property type="component" value="Chromosome 8"/>
</dbReference>
<evidence type="ECO:0000313" key="1">
    <source>
        <dbReference type="EMBL" id="KAH6923788.1"/>
    </source>
</evidence>
<protein>
    <submittedName>
        <fullName evidence="1">Uncharacterized protein</fullName>
    </submittedName>
</protein>
<comment type="caution">
    <text evidence="1">The sequence shown here is derived from an EMBL/GenBank/DDBJ whole genome shotgun (WGS) entry which is preliminary data.</text>
</comment>
<sequence>MQDDAAQHASPLGPPFVPARLGSETTWCLTSQPRFSGPSHGGSYPYKSLANALQLADLFCMPQQAVSRDSERHSGEFTDAIGCFESKGDERPTEKEFGFFERIGAVHEEVTEPLDDHGGCRAELEREVGTIECVSPVGDTCGAGIVECHADDLVVREGSSQADANGVCLSEEENSARVLLLGFAVEQNEVLVPYAGVPEVDAGLKAQHLQSIADVNVSSVASPDARTNSDRTLQSIDMMEDVVPTLHGGCTSLQLDFECSDCWLLTMLASAPCQEDQTDGFHLPSMDASNWNGAARFSSLCLTPREQVVRGGTPTLLQSSSSALDRAWQCPVFDSTASLPVVTPIISRSSSASSHSHKFKSSCHHQRDFSGHGRAAAMQSTKNPFFLLPQLLPASTQQKLRECKLDSIPSAAVIQRCQQPSTTPSYDKCYGAATPVQRD</sequence>
<evidence type="ECO:0000313" key="2">
    <source>
        <dbReference type="Proteomes" id="UP000821845"/>
    </source>
</evidence>
<accession>A0ACB7RMC5</accession>
<organism evidence="1 2">
    <name type="scientific">Hyalomma asiaticum</name>
    <name type="common">Tick</name>
    <dbReference type="NCBI Taxonomy" id="266040"/>
    <lineage>
        <taxon>Eukaryota</taxon>
        <taxon>Metazoa</taxon>
        <taxon>Ecdysozoa</taxon>
        <taxon>Arthropoda</taxon>
        <taxon>Chelicerata</taxon>
        <taxon>Arachnida</taxon>
        <taxon>Acari</taxon>
        <taxon>Parasitiformes</taxon>
        <taxon>Ixodida</taxon>
        <taxon>Ixodoidea</taxon>
        <taxon>Ixodidae</taxon>
        <taxon>Hyalomminae</taxon>
        <taxon>Hyalomma</taxon>
    </lineage>
</organism>